<evidence type="ECO:0000256" key="2">
    <source>
        <dbReference type="ARBA" id="ARBA00022801"/>
    </source>
</evidence>
<evidence type="ECO:0000256" key="3">
    <source>
        <dbReference type="ARBA" id="ARBA00022840"/>
    </source>
</evidence>
<feature type="region of interest" description="Disordered" evidence="4">
    <location>
        <begin position="392"/>
        <end position="417"/>
    </location>
</feature>
<sequence>MAANTRGQTPAASPSELILREVRDINRKIEESTRSGANVLIRVAQDNGQFFENYIGQITNGTYTEAGNLDWKLLSKWVVESMRRAAGHEIRADEEDITQFTVLGIGNAKLAVDRLGFIGLLIDWKEGTRALPRTPDGHSICIEFESEFLIRERNRPHPSVEGGNDEAEVPEGPPGSVPPGRLPSLPRGSVPPPAREVRRADEERNQRAVARAHRRVTEESSSPGELLRDQQRFGSGSDAVSTDSHEDAIYEGNDEAIDNVETVNKEKKGNSPSASELEEGYQDQQVLEALDRAGPRADIRRGGDVYWRTKVEVFFTNRDPATRKFALPGLSSPIEDYQAAAIVWLLTRIHDDKVAGCMLADDMGLGKTFTTFATIMAHHYCQSAFREVQRSWNQRSSRGPSPAARQWQHNARDAQPGVACPRQGKNPYGLQCPCVVGGVARQVVESMPDLPSIVVVPASGAEIWVGEWNKFVQKDERYPSKSMELYVGIDNYKDKPNLKDFCVDMTKAQEDDRSSQADEDVENGILIRPSLPFIGGSSNVLLLTKERTSHIMRRWTDGFYSQVEWTVPSAEPNYETAGLTPVAGCAIMIMDEWHTYKGSSGTGRENNGPFDLLSSFRFQNSPTLAVGCSGNGMTVGPAGWRRLVTHTLDSIKRHKFEDVQLGRLRALATYRDLITDWDVMQRNVEYSDGTSKEVVDESRGRVQTDFVRGITKMMIRRTKEDKFREQAIVDIAEPVMTTMPLKIPEGTPTHNVLVDYFQRIQHWVRLEHKDRMDQWREGGKQGPEPSLARAERMVLMENNPGGGNRRKKTGMRKHGHNAFTRCLRAVTYPDVIRIANSKDLTHLRPYLNNSARLHPLTSAFTDATLRPDRTPRSIVAMLRASPFHDHIAALQKGSPKFEALCDLGSKTTAGPLRYGNRGAPPADGSDVRHMVVFTESPLSAYLTALCLQARFMDNNETDENGRKQLSTLVEVILIHSSLPPRAAGAKTAWKSRRGAFEYFSQDCAPTDKNKILVGTYQLISTMHNFQRASSAVMLDVSTPVQRQQAKDRVFRRGQVCTAQITEMYYRNHVFEAQRHQRIEGNLKMEQIDWTAFGGVAEELEEGNDGHDPDYISEGELYG</sequence>
<evidence type="ECO:0000256" key="1">
    <source>
        <dbReference type="ARBA" id="ARBA00022741"/>
    </source>
</evidence>
<dbReference type="GO" id="GO:0005524">
    <property type="term" value="F:ATP binding"/>
    <property type="evidence" value="ECO:0007669"/>
    <property type="project" value="UniProtKB-KW"/>
</dbReference>
<dbReference type="PANTHER" id="PTHR45626">
    <property type="entry name" value="TRANSCRIPTION TERMINATION FACTOR 2-RELATED"/>
    <property type="match status" value="1"/>
</dbReference>
<protein>
    <recommendedName>
        <fullName evidence="5">SNF2 N-terminal domain-containing protein</fullName>
    </recommendedName>
</protein>
<reference evidence="6 7" key="1">
    <citation type="submission" date="2023-01" db="EMBL/GenBank/DDBJ databases">
        <title>Analysis of 21 Apiospora genomes using comparative genomics revels a genus with tremendous synthesis potential of carbohydrate active enzymes and secondary metabolites.</title>
        <authorList>
            <person name="Sorensen T."/>
        </authorList>
    </citation>
    <scope>NUCLEOTIDE SEQUENCE [LARGE SCALE GENOMIC DNA]</scope>
    <source>
        <strain evidence="6 7">CBS 117206</strain>
    </source>
</reference>
<dbReference type="GO" id="GO:0005634">
    <property type="term" value="C:nucleus"/>
    <property type="evidence" value="ECO:0007669"/>
    <property type="project" value="TreeGrafter"/>
</dbReference>
<feature type="compositionally biased region" description="Basic and acidic residues" evidence="4">
    <location>
        <begin position="195"/>
        <end position="206"/>
    </location>
</feature>
<accession>A0AAW0Q4U3</accession>
<keyword evidence="2" id="KW-0378">Hydrolase</keyword>
<gene>
    <name evidence="6" type="ORF">PG999_014416</name>
</gene>
<dbReference type="GO" id="GO:0008094">
    <property type="term" value="F:ATP-dependent activity, acting on DNA"/>
    <property type="evidence" value="ECO:0007669"/>
    <property type="project" value="TreeGrafter"/>
</dbReference>
<feature type="region of interest" description="Disordered" evidence="4">
    <location>
        <begin position="152"/>
        <end position="244"/>
    </location>
</feature>
<evidence type="ECO:0000256" key="4">
    <source>
        <dbReference type="SAM" id="MobiDB-lite"/>
    </source>
</evidence>
<dbReference type="Gene3D" id="3.40.50.10810">
    <property type="entry name" value="Tandem AAA-ATPase domain"/>
    <property type="match status" value="1"/>
</dbReference>
<dbReference type="Pfam" id="PF00176">
    <property type="entry name" value="SNF2-rel_dom"/>
    <property type="match status" value="1"/>
</dbReference>
<name>A0AAW0Q4U3_9PEZI</name>
<dbReference type="InterPro" id="IPR038718">
    <property type="entry name" value="SNF2-like_sf"/>
</dbReference>
<dbReference type="Proteomes" id="UP001392437">
    <property type="component" value="Unassembled WGS sequence"/>
</dbReference>
<feature type="region of interest" description="Disordered" evidence="4">
    <location>
        <begin position="1099"/>
        <end position="1118"/>
    </location>
</feature>
<organism evidence="6 7">
    <name type="scientific">Apiospora kogelbergensis</name>
    <dbReference type="NCBI Taxonomy" id="1337665"/>
    <lineage>
        <taxon>Eukaryota</taxon>
        <taxon>Fungi</taxon>
        <taxon>Dikarya</taxon>
        <taxon>Ascomycota</taxon>
        <taxon>Pezizomycotina</taxon>
        <taxon>Sordariomycetes</taxon>
        <taxon>Xylariomycetidae</taxon>
        <taxon>Amphisphaeriales</taxon>
        <taxon>Apiosporaceae</taxon>
        <taxon>Apiospora</taxon>
    </lineage>
</organism>
<proteinExistence type="predicted"/>
<dbReference type="InterPro" id="IPR000330">
    <property type="entry name" value="SNF2_N"/>
</dbReference>
<dbReference type="SUPFAM" id="SSF52540">
    <property type="entry name" value="P-loop containing nucleoside triphosphate hydrolases"/>
    <property type="match status" value="1"/>
</dbReference>
<dbReference type="InterPro" id="IPR050628">
    <property type="entry name" value="SNF2_RAD54_helicase_TF"/>
</dbReference>
<keyword evidence="7" id="KW-1185">Reference proteome</keyword>
<feature type="compositionally biased region" description="Pro residues" evidence="4">
    <location>
        <begin position="171"/>
        <end position="181"/>
    </location>
</feature>
<evidence type="ECO:0000313" key="7">
    <source>
        <dbReference type="Proteomes" id="UP001392437"/>
    </source>
</evidence>
<keyword evidence="1" id="KW-0547">Nucleotide-binding</keyword>
<feature type="domain" description="SNF2 N-terminal" evidence="5">
    <location>
        <begin position="337"/>
        <end position="475"/>
    </location>
</feature>
<dbReference type="GO" id="GO:0006281">
    <property type="term" value="P:DNA repair"/>
    <property type="evidence" value="ECO:0007669"/>
    <property type="project" value="TreeGrafter"/>
</dbReference>
<dbReference type="AlphaFoldDB" id="A0AAW0Q4U3"/>
<evidence type="ECO:0000313" key="6">
    <source>
        <dbReference type="EMBL" id="KAK8092829.1"/>
    </source>
</evidence>
<comment type="caution">
    <text evidence="6">The sequence shown here is derived from an EMBL/GenBank/DDBJ whole genome shotgun (WGS) entry which is preliminary data.</text>
</comment>
<evidence type="ECO:0000259" key="5">
    <source>
        <dbReference type="Pfam" id="PF00176"/>
    </source>
</evidence>
<dbReference type="GO" id="GO:0016787">
    <property type="term" value="F:hydrolase activity"/>
    <property type="evidence" value="ECO:0007669"/>
    <property type="project" value="UniProtKB-KW"/>
</dbReference>
<dbReference type="Gene3D" id="3.40.50.300">
    <property type="entry name" value="P-loop containing nucleotide triphosphate hydrolases"/>
    <property type="match status" value="1"/>
</dbReference>
<feature type="compositionally biased region" description="Polar residues" evidence="4">
    <location>
        <begin position="232"/>
        <end position="242"/>
    </location>
</feature>
<keyword evidence="3" id="KW-0067">ATP-binding</keyword>
<dbReference type="EMBL" id="JAQQWP010000012">
    <property type="protein sequence ID" value="KAK8092829.1"/>
    <property type="molecule type" value="Genomic_DNA"/>
</dbReference>
<dbReference type="InterPro" id="IPR027417">
    <property type="entry name" value="P-loop_NTPase"/>
</dbReference>